<feature type="region of interest" description="Disordered" evidence="1">
    <location>
        <begin position="214"/>
        <end position="300"/>
    </location>
</feature>
<reference evidence="2" key="1">
    <citation type="submission" date="2022-10" db="EMBL/GenBank/DDBJ databases">
        <title>Comparative genomic analysis of Cohnella hashimotonis sp. nov., isolated from the International Space Station.</title>
        <authorList>
            <person name="Simpson A."/>
            <person name="Venkateswaran K."/>
        </authorList>
    </citation>
    <scope>NUCLEOTIDE SEQUENCE</scope>
    <source>
        <strain evidence="2">DSM 28161</strain>
    </source>
</reference>
<proteinExistence type="predicted"/>
<evidence type="ECO:0000313" key="3">
    <source>
        <dbReference type="Proteomes" id="UP001153404"/>
    </source>
</evidence>
<protein>
    <recommendedName>
        <fullName evidence="4">Zinc-finger domain-containing protein</fullName>
    </recommendedName>
</protein>
<evidence type="ECO:0000256" key="1">
    <source>
        <dbReference type="SAM" id="MobiDB-lite"/>
    </source>
</evidence>
<evidence type="ECO:0000313" key="2">
    <source>
        <dbReference type="EMBL" id="MDG0813171.1"/>
    </source>
</evidence>
<evidence type="ECO:0008006" key="4">
    <source>
        <dbReference type="Google" id="ProtNLM"/>
    </source>
</evidence>
<feature type="compositionally biased region" description="Basic and acidic residues" evidence="1">
    <location>
        <begin position="269"/>
        <end position="290"/>
    </location>
</feature>
<keyword evidence="3" id="KW-1185">Reference proteome</keyword>
<dbReference type="AlphaFoldDB" id="A0A9X4KXM8"/>
<dbReference type="EMBL" id="JAPDIA010000008">
    <property type="protein sequence ID" value="MDG0813171.1"/>
    <property type="molecule type" value="Genomic_DNA"/>
</dbReference>
<comment type="caution">
    <text evidence="2">The sequence shown here is derived from an EMBL/GenBank/DDBJ whole genome shotgun (WGS) entry which is preliminary data.</text>
</comment>
<accession>A0A9X4KXM8</accession>
<dbReference type="Proteomes" id="UP001153404">
    <property type="component" value="Unassembled WGS sequence"/>
</dbReference>
<sequence>MRERSCGVPEERWIDLLGGRLYEREVKALIAHKAECRECRDTHAQWAKLLGGGLSAAGLPVRQAGPCQVATQADAAAQSGAAQVLSARRRRSLLLHAGVYAFARRAGRALVATAKRPARAAACGLGVAVAALLLLLHPLASKSGRHAGSELSPAGYARLHEPEGATVIGEPDTVVYKYGENGRSGTAIGLPGGAKETLWLNARTHELFFADGRVAPFGPHRRSSMGEVRRDERQSGPAALSRQPRASVCLERPPRGVGMRAAHHRAQRRQSDADQARDRIDSASRGDAMRHGNRTNDQMP</sequence>
<gene>
    <name evidence="2" type="ORF">OMP40_30635</name>
</gene>
<organism evidence="2 3">
    <name type="scientific">Cohnella rhizosphaerae</name>
    <dbReference type="NCBI Taxonomy" id="1457232"/>
    <lineage>
        <taxon>Bacteria</taxon>
        <taxon>Bacillati</taxon>
        <taxon>Bacillota</taxon>
        <taxon>Bacilli</taxon>
        <taxon>Bacillales</taxon>
        <taxon>Paenibacillaceae</taxon>
        <taxon>Cohnella</taxon>
    </lineage>
</organism>
<name>A0A9X4KXM8_9BACL</name>